<proteinExistence type="predicted"/>
<gene>
    <name evidence="2" type="ORF">BABL1_gene_624</name>
</gene>
<accession>V6DFL2</accession>
<protein>
    <submittedName>
        <fullName evidence="2">Ankyrin repeats containing protein</fullName>
    </submittedName>
</protein>
<dbReference type="HOGENOM" id="CLU_958720_0_0_7"/>
<keyword evidence="3" id="KW-1185">Reference proteome</keyword>
<evidence type="ECO:0000313" key="3">
    <source>
        <dbReference type="Proteomes" id="UP000018769"/>
    </source>
</evidence>
<evidence type="ECO:0000256" key="1">
    <source>
        <dbReference type="PROSITE-ProRule" id="PRU00023"/>
    </source>
</evidence>
<feature type="repeat" description="ANK" evidence="1">
    <location>
        <begin position="188"/>
        <end position="220"/>
    </location>
</feature>
<dbReference type="STRING" id="673862.BABL1_gene_624"/>
<dbReference type="Proteomes" id="UP000018769">
    <property type="component" value="Chromosome I"/>
</dbReference>
<sequence length="290" mass="34298">MRYKVLFFLLIFNLNMVVKSNPTISQDQNAMTLDNFSNELLVSIFQFCLSSDKLEDIIINLERLLLVNRKFSELILDKDLYVLNKILNNYIISNNQNMCNISNDILVNYQKLKNSSIFKIILSSLNIEIINYALILAVINKDYLLVKFFLNNFKCNINFLDNNNRTCLFYAVQNLCNKIEENKNELPNIFTILKYTVYQKDIEIIELLLNRGATVNIIHHEELGYDILQSAIDNFIFWDHQYIVLYKKLLDNTKDLNLKENYARLYSTKIEEYEWEEEATQIAHMTCTLF</sequence>
<keyword evidence="1" id="KW-0040">ANK repeat</keyword>
<dbReference type="EMBL" id="HG793133">
    <property type="protein sequence ID" value="CDK30360.1"/>
    <property type="molecule type" value="Genomic_DNA"/>
</dbReference>
<name>V6DFL2_9BACT</name>
<reference evidence="2 3" key="1">
    <citation type="journal article" date="2015" name="Biol. Direct">
        <title>Babela massiliensis, a representative of a widespread bacterial phylum with unusual adaptations to parasitism in amoebae.</title>
        <authorList>
            <person name="Pagnier I."/>
            <person name="Yutin N."/>
            <person name="Croce O."/>
            <person name="Makarova K.S."/>
            <person name="Wolf Y.I."/>
            <person name="Benamar S."/>
            <person name="Raoult D."/>
            <person name="Koonin E.V."/>
            <person name="La Scola B."/>
        </authorList>
    </citation>
    <scope>NUCLEOTIDE SEQUENCE [LARGE SCALE GENOMIC DNA]</scope>
    <source>
        <strain evidence="3">BABL1</strain>
    </source>
</reference>
<dbReference type="RefSeq" id="WP_023791360.1">
    <property type="nucleotide sequence ID" value="NC_023003.1"/>
</dbReference>
<dbReference type="AlphaFoldDB" id="V6DFL2"/>
<organism evidence="2 3">
    <name type="scientific">Candidatus Babela massiliensis</name>
    <dbReference type="NCBI Taxonomy" id="673862"/>
    <lineage>
        <taxon>Bacteria</taxon>
        <taxon>Candidatus Babelota</taxon>
        <taxon>Candidatus Babeliae</taxon>
        <taxon>Candidatus Babeliales</taxon>
        <taxon>Candidatus Babeliaceae</taxon>
        <taxon>Candidatus Babela</taxon>
    </lineage>
</organism>
<dbReference type="PROSITE" id="PS50088">
    <property type="entry name" value="ANK_REPEAT"/>
    <property type="match status" value="1"/>
</dbReference>
<dbReference type="PATRIC" id="fig|673862.3.peg.247"/>
<evidence type="ECO:0000313" key="2">
    <source>
        <dbReference type="EMBL" id="CDK30360.1"/>
    </source>
</evidence>
<dbReference type="InterPro" id="IPR036770">
    <property type="entry name" value="Ankyrin_rpt-contain_sf"/>
</dbReference>
<dbReference type="Gene3D" id="1.25.40.20">
    <property type="entry name" value="Ankyrin repeat-containing domain"/>
    <property type="match status" value="1"/>
</dbReference>
<dbReference type="SMART" id="SM00248">
    <property type="entry name" value="ANK"/>
    <property type="match status" value="3"/>
</dbReference>
<dbReference type="SUPFAM" id="SSF48403">
    <property type="entry name" value="Ankyrin repeat"/>
    <property type="match status" value="1"/>
</dbReference>
<dbReference type="InterPro" id="IPR002110">
    <property type="entry name" value="Ankyrin_rpt"/>
</dbReference>
<dbReference type="KEGG" id="dpb:BABL1_gene_624"/>